<dbReference type="AlphaFoldDB" id="A0A854QJV6"/>
<feature type="region of interest" description="Disordered" evidence="1">
    <location>
        <begin position="142"/>
        <end position="188"/>
    </location>
</feature>
<accession>A0A854QJV6</accession>
<feature type="compositionally biased region" description="Polar residues" evidence="1">
    <location>
        <begin position="158"/>
        <end position="170"/>
    </location>
</feature>
<dbReference type="OrthoDB" id="10297930at2759"/>
<protein>
    <submittedName>
        <fullName evidence="2">Uncharacterized protein</fullName>
    </submittedName>
</protein>
<sequence length="188" mass="20292">MSKGASLMLKFWSADRPQSIFHSLLTDPAMDSQVRSVISDSTSATQVNAWAQEAISALPEEQQSQMISGLSQMAEGIKGLTDGSLQDEFNQFMASTLTDPEMMSLMTSMTRGQSLPSLQESIDYFNLGRSLNDLNRALATGRDSGWVNGGHRPERTISTDAIMSRGTTLSDGGENLDLTQPPNTGGPK</sequence>
<evidence type="ECO:0000256" key="1">
    <source>
        <dbReference type="SAM" id="MobiDB-lite"/>
    </source>
</evidence>
<name>A0A854QJV6_CRYNE</name>
<gene>
    <name evidence="2" type="ORF">C361_03689</name>
</gene>
<dbReference type="Proteomes" id="UP000199727">
    <property type="component" value="Unassembled WGS sequence"/>
</dbReference>
<feature type="compositionally biased region" description="Polar residues" evidence="1">
    <location>
        <begin position="177"/>
        <end position="188"/>
    </location>
</feature>
<proteinExistence type="predicted"/>
<comment type="caution">
    <text evidence="2">The sequence shown here is derived from an EMBL/GenBank/DDBJ whole genome shotgun (WGS) entry which is preliminary data.</text>
</comment>
<dbReference type="EMBL" id="AMKT01000044">
    <property type="protein sequence ID" value="OXG20714.1"/>
    <property type="molecule type" value="Genomic_DNA"/>
</dbReference>
<organism evidence="2 3">
    <name type="scientific">Cryptococcus neoformans Tu259-1</name>
    <dbReference type="NCBI Taxonomy" id="1230072"/>
    <lineage>
        <taxon>Eukaryota</taxon>
        <taxon>Fungi</taxon>
        <taxon>Dikarya</taxon>
        <taxon>Basidiomycota</taxon>
        <taxon>Agaricomycotina</taxon>
        <taxon>Tremellomycetes</taxon>
        <taxon>Tremellales</taxon>
        <taxon>Cryptococcaceae</taxon>
        <taxon>Cryptococcus</taxon>
        <taxon>Cryptococcus neoformans species complex</taxon>
    </lineage>
</organism>
<evidence type="ECO:0000313" key="2">
    <source>
        <dbReference type="EMBL" id="OXG20714.1"/>
    </source>
</evidence>
<evidence type="ECO:0000313" key="3">
    <source>
        <dbReference type="Proteomes" id="UP000199727"/>
    </source>
</evidence>
<reference evidence="2 3" key="1">
    <citation type="submission" date="2017-06" db="EMBL/GenBank/DDBJ databases">
        <title>Global population genomics of the pathogenic fungus Cryptococcus neoformans var. grubii.</title>
        <authorList>
            <person name="Cuomo C."/>
            <person name="Litvintseva A."/>
            <person name="Chen Y."/>
            <person name="Young S."/>
            <person name="Zeng Q."/>
            <person name="Chapman S."/>
            <person name="Gujja S."/>
            <person name="Saif S."/>
            <person name="Birren B."/>
        </authorList>
    </citation>
    <scope>NUCLEOTIDE SEQUENCE [LARGE SCALE GENOMIC DNA]</scope>
    <source>
        <strain evidence="2 3">Tu259-1</strain>
    </source>
</reference>